<dbReference type="SUPFAM" id="SSF48403">
    <property type="entry name" value="Ankyrin repeat"/>
    <property type="match status" value="2"/>
</dbReference>
<reference evidence="4 5" key="1">
    <citation type="journal article" date="2014" name="Int. J. Syst. Evol. Microbiol.">
        <title>Complete genome sequence of Corynebacterium casei LMG S-19264T (=DSM 44701T), isolated from a smear-ripened cheese.</title>
        <authorList>
            <consortium name="US DOE Joint Genome Institute (JGI-PGF)"/>
            <person name="Walter F."/>
            <person name="Albersmeier A."/>
            <person name="Kalinowski J."/>
            <person name="Ruckert C."/>
        </authorList>
    </citation>
    <scope>NUCLEOTIDE SEQUENCE [LARGE SCALE GENOMIC DNA]</scope>
    <source>
        <strain evidence="4 5">KCTC 12285</strain>
    </source>
</reference>
<feature type="repeat" description="ANK" evidence="3">
    <location>
        <begin position="332"/>
        <end position="364"/>
    </location>
</feature>
<evidence type="ECO:0000313" key="4">
    <source>
        <dbReference type="EMBL" id="GGX20925.1"/>
    </source>
</evidence>
<accession>A0A918JVZ9</accession>
<dbReference type="Pfam" id="PF12796">
    <property type="entry name" value="Ank_2"/>
    <property type="match status" value="3"/>
</dbReference>
<feature type="repeat" description="ANK" evidence="3">
    <location>
        <begin position="405"/>
        <end position="437"/>
    </location>
</feature>
<keyword evidence="2 3" id="KW-0040">ANK repeat</keyword>
<evidence type="ECO:0008006" key="6">
    <source>
        <dbReference type="Google" id="ProtNLM"/>
    </source>
</evidence>
<evidence type="ECO:0000256" key="1">
    <source>
        <dbReference type="ARBA" id="ARBA00022737"/>
    </source>
</evidence>
<dbReference type="EMBL" id="BMWS01000014">
    <property type="protein sequence ID" value="GGX20925.1"/>
    <property type="molecule type" value="Genomic_DNA"/>
</dbReference>
<gene>
    <name evidence="4" type="ORF">GCM10007384_22850</name>
</gene>
<proteinExistence type="predicted"/>
<dbReference type="PROSITE" id="PS50088">
    <property type="entry name" value="ANK_REPEAT"/>
    <property type="match status" value="5"/>
</dbReference>
<dbReference type="Gene3D" id="1.25.40.20">
    <property type="entry name" value="Ankyrin repeat-containing domain"/>
    <property type="match status" value="2"/>
</dbReference>
<protein>
    <recommendedName>
        <fullName evidence="6">Ankyrin repeat</fullName>
    </recommendedName>
</protein>
<dbReference type="PANTHER" id="PTHR24198">
    <property type="entry name" value="ANKYRIN REPEAT AND PROTEIN KINASE DOMAIN-CONTAINING PROTEIN"/>
    <property type="match status" value="1"/>
</dbReference>
<organism evidence="4 5">
    <name type="scientific">Aquimarina muelleri</name>
    <dbReference type="NCBI Taxonomy" id="279356"/>
    <lineage>
        <taxon>Bacteria</taxon>
        <taxon>Pseudomonadati</taxon>
        <taxon>Bacteroidota</taxon>
        <taxon>Flavobacteriia</taxon>
        <taxon>Flavobacteriales</taxon>
        <taxon>Flavobacteriaceae</taxon>
        <taxon>Aquimarina</taxon>
    </lineage>
</organism>
<keyword evidence="1" id="KW-0677">Repeat</keyword>
<dbReference type="AlphaFoldDB" id="A0A918JVZ9"/>
<evidence type="ECO:0000256" key="2">
    <source>
        <dbReference type="ARBA" id="ARBA00023043"/>
    </source>
</evidence>
<dbReference type="SMART" id="SM00248">
    <property type="entry name" value="ANK"/>
    <property type="match status" value="9"/>
</dbReference>
<comment type="caution">
    <text evidence="4">The sequence shown here is derived from an EMBL/GenBank/DDBJ whole genome shotgun (WGS) entry which is preliminary data.</text>
</comment>
<evidence type="ECO:0000313" key="5">
    <source>
        <dbReference type="Proteomes" id="UP000601108"/>
    </source>
</evidence>
<dbReference type="RefSeq" id="WP_027412150.1">
    <property type="nucleotide sequence ID" value="NZ_BMWS01000014.1"/>
</dbReference>
<name>A0A918JVZ9_9FLAO</name>
<dbReference type="PANTHER" id="PTHR24198:SF165">
    <property type="entry name" value="ANKYRIN REPEAT-CONTAINING PROTEIN-RELATED"/>
    <property type="match status" value="1"/>
</dbReference>
<dbReference type="InterPro" id="IPR036770">
    <property type="entry name" value="Ankyrin_rpt-contain_sf"/>
</dbReference>
<evidence type="ECO:0000256" key="3">
    <source>
        <dbReference type="PROSITE-ProRule" id="PRU00023"/>
    </source>
</evidence>
<feature type="repeat" description="ANK" evidence="3">
    <location>
        <begin position="299"/>
        <end position="331"/>
    </location>
</feature>
<dbReference type="InterPro" id="IPR002110">
    <property type="entry name" value="Ankyrin_rpt"/>
</dbReference>
<feature type="repeat" description="ANK" evidence="3">
    <location>
        <begin position="440"/>
        <end position="473"/>
    </location>
</feature>
<keyword evidence="5" id="KW-1185">Reference proteome</keyword>
<dbReference type="PROSITE" id="PS50297">
    <property type="entry name" value="ANK_REP_REGION"/>
    <property type="match status" value="3"/>
</dbReference>
<sequence length="499" mass="56101">MSRIKIIVAFVLFINMLQAQTKNIFFERDFWKTNPSIEIIEQKITEGNNPSALNPYGFDAVVYATLEKASNTSIIHLLSKKGNDVNKLTHDKRTYVFWAAYANNVELMKHLIANNARMDLKDSHNFSVLTFAAAAGQTNKEIYELCIKNGIDIKTDKDEHGANALLLLTPYLKNFTLIDYFISKGLDLHSTDNDGNGVFNYTARTGNKEMLDLLIKKKVSYKELNKKGGNAMIFASQGTRKGSNSLAFFTYLESLGIEPNITNKNGVTPLHNLAYSNKDIDVFNYFLNKNINVNQPDNKGNTPLLNAAHSNSLDVIKLIAKNTKDLNAVNQDGHSALTNALKNNTLDVINFLIDQNADVNVIDSKGNHLGTYLIESYDPNKIDEFKKKKEILTKKRIDISKPQQNGNTLYHLAIEKNNLELLKMINGYGYKIDINTKNLEGITTLHKAAMMAKNDIILKYLLSIGADKTIKTSFDESVFDLASENEILKENNVDIKFLK</sequence>
<feature type="repeat" description="ANK" evidence="3">
    <location>
        <begin position="265"/>
        <end position="298"/>
    </location>
</feature>
<dbReference type="Proteomes" id="UP000601108">
    <property type="component" value="Unassembled WGS sequence"/>
</dbReference>